<dbReference type="FunFam" id="3.50.50.60:FF:000185">
    <property type="entry name" value="Kynurenine 3-monooxygenase"/>
    <property type="match status" value="1"/>
</dbReference>
<reference evidence="9" key="2">
    <citation type="submission" date="2025-09" db="UniProtKB">
        <authorList>
            <consortium name="Ensembl"/>
        </authorList>
    </citation>
    <scope>IDENTIFICATION</scope>
</reference>
<feature type="domain" description="FAD-binding" evidence="8">
    <location>
        <begin position="14"/>
        <end position="320"/>
    </location>
</feature>
<dbReference type="PANTHER" id="PTHR46028:SF2">
    <property type="entry name" value="KYNURENINE 3-MONOOXYGENASE"/>
    <property type="match status" value="1"/>
</dbReference>
<evidence type="ECO:0000256" key="4">
    <source>
        <dbReference type="ARBA" id="ARBA00022827"/>
    </source>
</evidence>
<dbReference type="GO" id="GO:0005741">
    <property type="term" value="C:mitochondrial outer membrane"/>
    <property type="evidence" value="ECO:0007669"/>
    <property type="project" value="TreeGrafter"/>
</dbReference>
<keyword evidence="4" id="KW-0274">FAD</keyword>
<dbReference type="Ensembl" id="ENSPLAT00000009509.1">
    <property type="protein sequence ID" value="ENSPLAP00000004509.1"/>
    <property type="gene ID" value="ENSPLAG00000006239.1"/>
</dbReference>
<evidence type="ECO:0000259" key="8">
    <source>
        <dbReference type="Pfam" id="PF01494"/>
    </source>
</evidence>
<keyword evidence="10" id="KW-1185">Reference proteome</keyword>
<comment type="cofactor">
    <cofactor evidence="1">
        <name>FAD</name>
        <dbReference type="ChEBI" id="CHEBI:57692"/>
    </cofactor>
</comment>
<evidence type="ECO:0000256" key="3">
    <source>
        <dbReference type="ARBA" id="ARBA00022642"/>
    </source>
</evidence>
<evidence type="ECO:0000313" key="9">
    <source>
        <dbReference type="Ensembl" id="ENSPLAP00000004509.1"/>
    </source>
</evidence>
<evidence type="ECO:0000256" key="7">
    <source>
        <dbReference type="ARBA" id="ARBA00023033"/>
    </source>
</evidence>
<dbReference type="InterPro" id="IPR002938">
    <property type="entry name" value="FAD-bd"/>
</dbReference>
<dbReference type="GO" id="GO:0019363">
    <property type="term" value="P:pyridine nucleotide biosynthetic process"/>
    <property type="evidence" value="ECO:0007669"/>
    <property type="project" value="UniProtKB-KW"/>
</dbReference>
<dbReference type="GeneTree" id="ENSGT00390000000747"/>
<dbReference type="AlphaFoldDB" id="A0A3B3TW16"/>
<keyword evidence="7" id="KW-0503">Monooxygenase</keyword>
<dbReference type="STRING" id="48699.ENSPLAP00000004509"/>
<sequence length="408" mass="46772">MEESAHRREDKKVVAVVGAGLVGALNACFFAKRGFEVEVFETREDIRKAKVVKGRSINLALSHRGRTALKHVGMEDKIVSKGIPMNARMIHSLSGKQSPIPYGKKGQVNLQNRRRLQALTYPNTKLNFDHKLQDWNAETGLMTFGRPHGSKTQTQADLIVGCDGAFSAVRKQFLRRSRFNYSQTYIPHGYMELTMPPRNGEFAMKPNYLHIWPRNTFMMIALPNLDKTFTCTLFMPFEEFEKISTGDEVIEFFQKYFPDAIPLIGAATLRRDYFRLPAQAMVSVKCSPYHIGDKCVLMGDAAHAVVPFYGQGMNAGFEDCIVFDEIMNQFNEDFSAVLPEYSRVRVPDDHAIADLAMYNYIEVIQFLLHMLHMFFSNNPEIFLFTSIKFTRIKVKRTQSKFFQKKLLK</sequence>
<dbReference type="Gene3D" id="3.50.50.60">
    <property type="entry name" value="FAD/NAD(P)-binding domain"/>
    <property type="match status" value="1"/>
</dbReference>
<name>A0A3B3TW16_9TELE</name>
<dbReference type="PANTHER" id="PTHR46028">
    <property type="entry name" value="KYNURENINE 3-MONOOXYGENASE"/>
    <property type="match status" value="1"/>
</dbReference>
<organism evidence="9 10">
    <name type="scientific">Poecilia latipinna</name>
    <name type="common">sailfin molly</name>
    <dbReference type="NCBI Taxonomy" id="48699"/>
    <lineage>
        <taxon>Eukaryota</taxon>
        <taxon>Metazoa</taxon>
        <taxon>Chordata</taxon>
        <taxon>Craniata</taxon>
        <taxon>Vertebrata</taxon>
        <taxon>Euteleostomi</taxon>
        <taxon>Actinopterygii</taxon>
        <taxon>Neopterygii</taxon>
        <taxon>Teleostei</taxon>
        <taxon>Neoteleostei</taxon>
        <taxon>Acanthomorphata</taxon>
        <taxon>Ovalentaria</taxon>
        <taxon>Atherinomorphae</taxon>
        <taxon>Cyprinodontiformes</taxon>
        <taxon>Poeciliidae</taxon>
        <taxon>Poeciliinae</taxon>
        <taxon>Poecilia</taxon>
    </lineage>
</organism>
<evidence type="ECO:0000256" key="5">
    <source>
        <dbReference type="ARBA" id="ARBA00022857"/>
    </source>
</evidence>
<protein>
    <submittedName>
        <fullName evidence="9">Kynurenine 3-monooxygenase</fullName>
    </submittedName>
</protein>
<reference evidence="9" key="1">
    <citation type="submission" date="2025-08" db="UniProtKB">
        <authorList>
            <consortium name="Ensembl"/>
        </authorList>
    </citation>
    <scope>IDENTIFICATION</scope>
</reference>
<dbReference type="PRINTS" id="PR00420">
    <property type="entry name" value="RNGMNOXGNASE"/>
</dbReference>
<dbReference type="Pfam" id="PF01494">
    <property type="entry name" value="FAD_binding_3"/>
    <property type="match status" value="1"/>
</dbReference>
<evidence type="ECO:0000256" key="6">
    <source>
        <dbReference type="ARBA" id="ARBA00023002"/>
    </source>
</evidence>
<evidence type="ECO:0000256" key="1">
    <source>
        <dbReference type="ARBA" id="ARBA00001974"/>
    </source>
</evidence>
<dbReference type="GO" id="GO:0004502">
    <property type="term" value="F:kynurenine 3-monooxygenase activity"/>
    <property type="evidence" value="ECO:0007669"/>
    <property type="project" value="TreeGrafter"/>
</dbReference>
<keyword evidence="5" id="KW-0521">NADP</keyword>
<dbReference type="SUPFAM" id="SSF51905">
    <property type="entry name" value="FAD/NAD(P)-binding domain"/>
    <property type="match status" value="1"/>
</dbReference>
<keyword evidence="2" id="KW-0285">Flavoprotein</keyword>
<accession>A0A3B3TW16</accession>
<dbReference type="GO" id="GO:0070189">
    <property type="term" value="P:kynurenine metabolic process"/>
    <property type="evidence" value="ECO:0007669"/>
    <property type="project" value="TreeGrafter"/>
</dbReference>
<keyword evidence="6" id="KW-0560">Oxidoreductase</keyword>
<dbReference type="Proteomes" id="UP000261500">
    <property type="component" value="Unplaced"/>
</dbReference>
<keyword evidence="3" id="KW-0662">Pyridine nucleotide biosynthesis</keyword>
<evidence type="ECO:0000256" key="2">
    <source>
        <dbReference type="ARBA" id="ARBA00022630"/>
    </source>
</evidence>
<proteinExistence type="predicted"/>
<dbReference type="InterPro" id="IPR036188">
    <property type="entry name" value="FAD/NAD-bd_sf"/>
</dbReference>
<evidence type="ECO:0000313" key="10">
    <source>
        <dbReference type="Proteomes" id="UP000261500"/>
    </source>
</evidence>
<dbReference type="GO" id="GO:0071949">
    <property type="term" value="F:FAD binding"/>
    <property type="evidence" value="ECO:0007669"/>
    <property type="project" value="InterPro"/>
</dbReference>